<accession>A0ABW5R8V8</accession>
<evidence type="ECO:0000313" key="1">
    <source>
        <dbReference type="EMBL" id="MFD2671476.1"/>
    </source>
</evidence>
<dbReference type="Proteomes" id="UP001597497">
    <property type="component" value="Unassembled WGS sequence"/>
</dbReference>
<dbReference type="Gene3D" id="3.30.460.10">
    <property type="entry name" value="Beta Polymerase, domain 2"/>
    <property type="match status" value="1"/>
</dbReference>
<sequence length="260" mass="29526">MDHVQALLQRLDGIGVTLSRKGHALMLLALGSVGKETERADAYSDLDFFVIVEPGYKARFIDQLDWLSDTYPLAYSFQNTRDGHKVMFEDGIYGEFAVFEEQELEQAAYDEGRMVWKADTFHNEQLVKPHAPFPQVRGTSLDFAMNEALTNLYVGLGRYARGEKLSGSRFVQEHALHSILSVLHLLEEETNFFPDKFGMDRRLEARFPAFAKLLPDMLQGYERVPESALHVLSYIESRYAANPKLAAEIRQLASLCLTAE</sequence>
<dbReference type="InterPro" id="IPR043519">
    <property type="entry name" value="NT_sf"/>
</dbReference>
<comment type="caution">
    <text evidence="1">The sequence shown here is derived from an EMBL/GenBank/DDBJ whole genome shotgun (WGS) entry which is preliminary data.</text>
</comment>
<keyword evidence="2" id="KW-1185">Reference proteome</keyword>
<name>A0ABW5R8V8_9BACL</name>
<gene>
    <name evidence="1" type="ORF">ACFSUC_07640</name>
</gene>
<reference evidence="2" key="1">
    <citation type="journal article" date="2019" name="Int. J. Syst. Evol. Microbiol.">
        <title>The Global Catalogue of Microorganisms (GCM) 10K type strain sequencing project: providing services to taxonomists for standard genome sequencing and annotation.</title>
        <authorList>
            <consortium name="The Broad Institute Genomics Platform"/>
            <consortium name="The Broad Institute Genome Sequencing Center for Infectious Disease"/>
            <person name="Wu L."/>
            <person name="Ma J."/>
        </authorList>
    </citation>
    <scope>NUCLEOTIDE SEQUENCE [LARGE SCALE GENOMIC DNA]</scope>
    <source>
        <strain evidence="2">KCTC 33676</strain>
    </source>
</reference>
<proteinExistence type="predicted"/>
<dbReference type="EMBL" id="JBHUMM010000011">
    <property type="protein sequence ID" value="MFD2671476.1"/>
    <property type="molecule type" value="Genomic_DNA"/>
</dbReference>
<protein>
    <recommendedName>
        <fullName evidence="3">Nucleotidyltransferase domain-containing protein</fullName>
    </recommendedName>
</protein>
<organism evidence="1 2">
    <name type="scientific">Marinicrinis sediminis</name>
    <dbReference type="NCBI Taxonomy" id="1652465"/>
    <lineage>
        <taxon>Bacteria</taxon>
        <taxon>Bacillati</taxon>
        <taxon>Bacillota</taxon>
        <taxon>Bacilli</taxon>
        <taxon>Bacillales</taxon>
        <taxon>Paenibacillaceae</taxon>
    </lineage>
</organism>
<evidence type="ECO:0000313" key="2">
    <source>
        <dbReference type="Proteomes" id="UP001597497"/>
    </source>
</evidence>
<evidence type="ECO:0008006" key="3">
    <source>
        <dbReference type="Google" id="ProtNLM"/>
    </source>
</evidence>
<dbReference type="RefSeq" id="WP_379928949.1">
    <property type="nucleotide sequence ID" value="NZ_JBHUMM010000011.1"/>
</dbReference>